<name>A0A1Y1XPG9_9FUNG</name>
<dbReference type="SUPFAM" id="SSF52058">
    <property type="entry name" value="L domain-like"/>
    <property type="match status" value="1"/>
</dbReference>
<dbReference type="InterPro" id="IPR001611">
    <property type="entry name" value="Leu-rich_rpt"/>
</dbReference>
<keyword evidence="2" id="KW-1185">Reference proteome</keyword>
<organism evidence="1 2">
    <name type="scientific">Anaeromyces robustus</name>
    <dbReference type="NCBI Taxonomy" id="1754192"/>
    <lineage>
        <taxon>Eukaryota</taxon>
        <taxon>Fungi</taxon>
        <taxon>Fungi incertae sedis</taxon>
        <taxon>Chytridiomycota</taxon>
        <taxon>Chytridiomycota incertae sedis</taxon>
        <taxon>Neocallimastigomycetes</taxon>
        <taxon>Neocallimastigales</taxon>
        <taxon>Neocallimastigaceae</taxon>
        <taxon>Anaeromyces</taxon>
    </lineage>
</organism>
<reference evidence="1 2" key="2">
    <citation type="submission" date="2016-08" db="EMBL/GenBank/DDBJ databases">
        <title>Pervasive Adenine N6-methylation of Active Genes in Fungi.</title>
        <authorList>
            <consortium name="DOE Joint Genome Institute"/>
            <person name="Mondo S.J."/>
            <person name="Dannebaum R.O."/>
            <person name="Kuo R.C."/>
            <person name="Labutti K."/>
            <person name="Haridas S."/>
            <person name="Kuo A."/>
            <person name="Salamov A."/>
            <person name="Ahrendt S.R."/>
            <person name="Lipzen A."/>
            <person name="Sullivan W."/>
            <person name="Andreopoulos W.B."/>
            <person name="Clum A."/>
            <person name="Lindquist E."/>
            <person name="Daum C."/>
            <person name="Ramamoorthy G.K."/>
            <person name="Gryganskyi A."/>
            <person name="Culley D."/>
            <person name="Magnuson J.K."/>
            <person name="James T.Y."/>
            <person name="O'Malley M.A."/>
            <person name="Stajich J.E."/>
            <person name="Spatafora J.W."/>
            <person name="Visel A."/>
            <person name="Grigoriev I.V."/>
        </authorList>
    </citation>
    <scope>NUCLEOTIDE SEQUENCE [LARGE SCALE GENOMIC DNA]</scope>
    <source>
        <strain evidence="1 2">S4</strain>
    </source>
</reference>
<dbReference type="PANTHER" id="PTHR47186">
    <property type="entry name" value="LEUCINE-RICH REPEAT-CONTAINING PROTEIN 57"/>
    <property type="match status" value="1"/>
</dbReference>
<accession>A0A1Y1XPG9</accession>
<dbReference type="Gene3D" id="3.80.10.10">
    <property type="entry name" value="Ribonuclease Inhibitor"/>
    <property type="match status" value="2"/>
</dbReference>
<comment type="caution">
    <text evidence="1">The sequence shown here is derived from an EMBL/GenBank/DDBJ whole genome shotgun (WGS) entry which is preliminary data.</text>
</comment>
<evidence type="ECO:0000313" key="1">
    <source>
        <dbReference type="EMBL" id="ORX87649.1"/>
    </source>
</evidence>
<dbReference type="AlphaFoldDB" id="A0A1Y1XPG9"/>
<dbReference type="PANTHER" id="PTHR47186:SF63">
    <property type="entry name" value="C-JID DOMAIN-CONTAINING PROTEIN"/>
    <property type="match status" value="1"/>
</dbReference>
<dbReference type="EMBL" id="MCFG01000006">
    <property type="protein sequence ID" value="ORX87649.1"/>
    <property type="molecule type" value="Genomic_DNA"/>
</dbReference>
<evidence type="ECO:0000313" key="2">
    <source>
        <dbReference type="Proteomes" id="UP000193944"/>
    </source>
</evidence>
<dbReference type="Proteomes" id="UP000193944">
    <property type="component" value="Unassembled WGS sequence"/>
</dbReference>
<dbReference type="Pfam" id="PF13855">
    <property type="entry name" value="LRR_8"/>
    <property type="match status" value="1"/>
</dbReference>
<dbReference type="InterPro" id="IPR032675">
    <property type="entry name" value="LRR_dom_sf"/>
</dbReference>
<proteinExistence type="predicted"/>
<protein>
    <submittedName>
        <fullName evidence="1">L domain-like protein</fullName>
    </submittedName>
</protein>
<reference evidence="1 2" key="1">
    <citation type="submission" date="2016-08" db="EMBL/GenBank/DDBJ databases">
        <title>A Parts List for Fungal Cellulosomes Revealed by Comparative Genomics.</title>
        <authorList>
            <consortium name="DOE Joint Genome Institute"/>
            <person name="Haitjema C.H."/>
            <person name="Gilmore S.P."/>
            <person name="Henske J.K."/>
            <person name="Solomon K.V."/>
            <person name="De Groot R."/>
            <person name="Kuo A."/>
            <person name="Mondo S.J."/>
            <person name="Salamov A.A."/>
            <person name="Labutti K."/>
            <person name="Zhao Z."/>
            <person name="Chiniquy J."/>
            <person name="Barry K."/>
            <person name="Brewer H.M."/>
            <person name="Purvine S.O."/>
            <person name="Wright A.T."/>
            <person name="Boxma B."/>
            <person name="Van Alen T."/>
            <person name="Hackstein J.H."/>
            <person name="Baker S.E."/>
            <person name="Grigoriev I.V."/>
            <person name="O'Malley M.A."/>
        </authorList>
    </citation>
    <scope>NUCLEOTIDE SEQUENCE [LARGE SCALE GENOMIC DNA]</scope>
    <source>
        <strain evidence="1 2">S4</strain>
    </source>
</reference>
<dbReference type="OrthoDB" id="2016095at2759"/>
<sequence length="230" mass="26853">MVKEIFPGEEIEKCKVLRLDHMVIDYLDNFPNLKKFIILKGTNLILTESFGDLTNLEELYIYAPDSIIIPDSFGNLINLKKLKIELSGFTGSIMLPNSFRNLTKLESLKLGGHVCNKNDIFFYEYDMFPENLKELMMTDFTCSDLRDFTENLNLEKLCIYFPYVDTFPESIENFRNLRELNISYNEELKNIPNSIKNLKKLQLLDISGCKFSISELPNSIKKRKNIRISY</sequence>
<gene>
    <name evidence="1" type="ORF">BCR32DRAFT_307398</name>
</gene>